<dbReference type="GO" id="GO:0016740">
    <property type="term" value="F:transferase activity"/>
    <property type="evidence" value="ECO:0007669"/>
    <property type="project" value="UniProtKB-KW"/>
</dbReference>
<dbReference type="InterPro" id="IPR007345">
    <property type="entry name" value="Polysacch_pyruvyl_Trfase"/>
</dbReference>
<organism evidence="2 3">
    <name type="scientific">Hoyosella altamirensis</name>
    <dbReference type="NCBI Taxonomy" id="616997"/>
    <lineage>
        <taxon>Bacteria</taxon>
        <taxon>Bacillati</taxon>
        <taxon>Actinomycetota</taxon>
        <taxon>Actinomycetes</taxon>
        <taxon>Mycobacteriales</taxon>
        <taxon>Hoyosellaceae</taxon>
        <taxon>Hoyosella</taxon>
    </lineage>
</organism>
<sequence length="440" mass="47799">MPKGKEIAKVVLMLQPDEGREVVYLIAPSGHPNYGDEFIAAAWLRYLARARPHALIVLDCHTPGQASVLLNGCHPRVLFVDTAWRLAVEAGNRPQEESHELLDRVIDEPGRACLLADGIGLLSRASSIHLLGGGYLNSVWPHHLGLLRLVRAAARRSGARLYATGQGLMPAGSAEELRASVGDFDVFDVRDRESAELLGVTATGDDAWLAVNPKSGTDRQLRREVPVYDITSDAAQRDVVLCLQSDLVTNTDDVPGGSVADLAIRLLDEWGVTGDQVAVIECIPGTDRVAYDQIAHRIEGAVFVPFTVLWRDGLPARAGQTWISTRFHPHLLAAAAGASGVALSGRKDYYDTKHRSLTDEGSPWVVLPLNADIDAPARPSRGGFTAGNVDSLVARKRRLAGQLYPRQSARVRVKQALPPRVRRKLRAGVQRGKALLARQD</sequence>
<evidence type="ECO:0000259" key="1">
    <source>
        <dbReference type="Pfam" id="PF04230"/>
    </source>
</evidence>
<proteinExistence type="predicted"/>
<dbReference type="Proteomes" id="UP000567922">
    <property type="component" value="Unassembled WGS sequence"/>
</dbReference>
<dbReference type="Pfam" id="PF04230">
    <property type="entry name" value="PS_pyruv_trans"/>
    <property type="match status" value="1"/>
</dbReference>
<dbReference type="RefSeq" id="WP_232323020.1">
    <property type="nucleotide sequence ID" value="NZ_BDDI01000013.1"/>
</dbReference>
<keyword evidence="2" id="KW-0808">Transferase</keyword>
<accession>A0A839RP71</accession>
<dbReference type="AlphaFoldDB" id="A0A839RP71"/>
<keyword evidence="3" id="KW-1185">Reference proteome</keyword>
<feature type="domain" description="Polysaccharide pyruvyl transferase" evidence="1">
    <location>
        <begin position="33"/>
        <end position="224"/>
    </location>
</feature>
<comment type="caution">
    <text evidence="2">The sequence shown here is derived from an EMBL/GenBank/DDBJ whole genome shotgun (WGS) entry which is preliminary data.</text>
</comment>
<protein>
    <submittedName>
        <fullName evidence="2">Polysaccharide pyruvyl transferase WcaK-like protein</fullName>
    </submittedName>
</protein>
<gene>
    <name evidence="2" type="ORF">FHU29_002373</name>
</gene>
<reference evidence="2 3" key="1">
    <citation type="submission" date="2020-08" db="EMBL/GenBank/DDBJ databases">
        <title>Sequencing the genomes of 1000 actinobacteria strains.</title>
        <authorList>
            <person name="Klenk H.-P."/>
        </authorList>
    </citation>
    <scope>NUCLEOTIDE SEQUENCE [LARGE SCALE GENOMIC DNA]</scope>
    <source>
        <strain evidence="2 3">DSM 45258</strain>
    </source>
</reference>
<evidence type="ECO:0000313" key="3">
    <source>
        <dbReference type="Proteomes" id="UP000567922"/>
    </source>
</evidence>
<dbReference type="EMBL" id="JACHWS010000002">
    <property type="protein sequence ID" value="MBB3037924.1"/>
    <property type="molecule type" value="Genomic_DNA"/>
</dbReference>
<name>A0A839RP71_9ACTN</name>
<evidence type="ECO:0000313" key="2">
    <source>
        <dbReference type="EMBL" id="MBB3037924.1"/>
    </source>
</evidence>